<evidence type="ECO:0000256" key="3">
    <source>
        <dbReference type="ARBA" id="ARBA00022827"/>
    </source>
</evidence>
<dbReference type="Gene3D" id="3.40.30.120">
    <property type="match status" value="1"/>
</dbReference>
<dbReference type="SUPFAM" id="SSF51905">
    <property type="entry name" value="FAD/NAD(P)-binding domain"/>
    <property type="match status" value="1"/>
</dbReference>
<name>A0A9X1YGY2_9PROT</name>
<dbReference type="Proteomes" id="UP001139516">
    <property type="component" value="Unassembled WGS sequence"/>
</dbReference>
<dbReference type="GO" id="GO:0071949">
    <property type="term" value="F:FAD binding"/>
    <property type="evidence" value="ECO:0007669"/>
    <property type="project" value="InterPro"/>
</dbReference>
<dbReference type="PANTHER" id="PTHR43004">
    <property type="entry name" value="TRK SYSTEM POTASSIUM UPTAKE PROTEIN"/>
    <property type="match status" value="1"/>
</dbReference>
<feature type="domain" description="FAD-binding" evidence="5">
    <location>
        <begin position="6"/>
        <end position="363"/>
    </location>
</feature>
<keyword evidence="3" id="KW-0274">FAD</keyword>
<dbReference type="PRINTS" id="PR00420">
    <property type="entry name" value="RNGMNOXGNASE"/>
</dbReference>
<dbReference type="GO" id="GO:0016709">
    <property type="term" value="F:oxidoreductase activity, acting on paired donors, with incorporation or reduction of molecular oxygen, NAD(P)H as one donor, and incorporation of one atom of oxygen"/>
    <property type="evidence" value="ECO:0007669"/>
    <property type="project" value="UniProtKB-ARBA"/>
</dbReference>
<evidence type="ECO:0000313" key="7">
    <source>
        <dbReference type="Proteomes" id="UP001139516"/>
    </source>
</evidence>
<dbReference type="Pfam" id="PF01494">
    <property type="entry name" value="FAD_binding_3"/>
    <property type="match status" value="1"/>
</dbReference>
<feature type="region of interest" description="Disordered" evidence="4">
    <location>
        <begin position="543"/>
        <end position="562"/>
    </location>
</feature>
<dbReference type="InterPro" id="IPR002938">
    <property type="entry name" value="FAD-bd"/>
</dbReference>
<dbReference type="PANTHER" id="PTHR43004:SF19">
    <property type="entry name" value="BINDING MONOOXYGENASE, PUTATIVE (JCVI)-RELATED"/>
    <property type="match status" value="1"/>
</dbReference>
<keyword evidence="7" id="KW-1185">Reference proteome</keyword>
<dbReference type="EMBL" id="JALPRX010000073">
    <property type="protein sequence ID" value="MCK8786091.1"/>
    <property type="molecule type" value="Genomic_DNA"/>
</dbReference>
<gene>
    <name evidence="6" type="ORF">M0638_17075</name>
</gene>
<sequence length="562" mass="60594">MSIESCDVLVVGGGPVGLALAGDLGRRGVGCVVIDAKTGFHEHPRATCLGPRSMEIFRSWGIVDRVLDAAVPEDFRMDVSFVDDLAGEEVLRLRYPTIAEMRRRDAAILREFPQLHWSRYAKVVVGQHRLEPVLHAFAVAQPSVSHRPGHEFVGHAETADGIVAVVRDMSGAERRIAARYLVGCDGGRSAVRRAMGVRMGGTGSVGASVNVFFRCPGLLRAAGRESAMLFWIMRKGANGAILAIDGRDEWVFSRHLMPDETEGTHDPAAMVGRAIGCDIPFEIVSWWPWTPRELVAGSYRVGRALLAGDAAHLMSPTGGYGLNTGLGDAVNLAWKLAAVVRGWAPPELLDTYGPERRPIVERSAAEATDNRRYIRGVLLAGQRLDEEPAGRAEALDAIARSRAGHGKHFDAMGLYLGDRYDASSIVIDDGTPAPRWDAEVYEPSCKPGGRLPLVWDEQGGTLHDRCGDWFSVITSEPAGAAALVRAFEARGTIVRIVHVSPAVAARLGGRHLIVRPDGFIAWRSAIPPSDGTAIIRRLLAEDTAPPSAERPFRSSALSAGSS</sequence>
<keyword evidence="6" id="KW-0503">Monooxygenase</keyword>
<dbReference type="RefSeq" id="WP_248668207.1">
    <property type="nucleotide sequence ID" value="NZ_JALPRX010000073.1"/>
</dbReference>
<accession>A0A9X1YGY2</accession>
<keyword evidence="6" id="KW-0560">Oxidoreductase</keyword>
<comment type="caution">
    <text evidence="6">The sequence shown here is derived from an EMBL/GenBank/DDBJ whole genome shotgun (WGS) entry which is preliminary data.</text>
</comment>
<organism evidence="6 7">
    <name type="scientific">Roseomonas acroporae</name>
    <dbReference type="NCBI Taxonomy" id="2937791"/>
    <lineage>
        <taxon>Bacteria</taxon>
        <taxon>Pseudomonadati</taxon>
        <taxon>Pseudomonadota</taxon>
        <taxon>Alphaproteobacteria</taxon>
        <taxon>Acetobacterales</taxon>
        <taxon>Roseomonadaceae</taxon>
        <taxon>Roseomonas</taxon>
    </lineage>
</organism>
<evidence type="ECO:0000259" key="5">
    <source>
        <dbReference type="Pfam" id="PF01494"/>
    </source>
</evidence>
<evidence type="ECO:0000256" key="4">
    <source>
        <dbReference type="SAM" id="MobiDB-lite"/>
    </source>
</evidence>
<dbReference type="Gene3D" id="3.50.50.60">
    <property type="entry name" value="FAD/NAD(P)-binding domain"/>
    <property type="match status" value="1"/>
</dbReference>
<keyword evidence="2" id="KW-0285">Flavoprotein</keyword>
<dbReference type="InterPro" id="IPR050641">
    <property type="entry name" value="RIFMO-like"/>
</dbReference>
<dbReference type="InterPro" id="IPR036188">
    <property type="entry name" value="FAD/NAD-bd_sf"/>
</dbReference>
<dbReference type="NCBIfam" id="NF004780">
    <property type="entry name" value="PRK06126.1"/>
    <property type="match status" value="1"/>
</dbReference>
<proteinExistence type="predicted"/>
<comment type="cofactor">
    <cofactor evidence="1">
        <name>FAD</name>
        <dbReference type="ChEBI" id="CHEBI:57692"/>
    </cofactor>
</comment>
<evidence type="ECO:0000256" key="1">
    <source>
        <dbReference type="ARBA" id="ARBA00001974"/>
    </source>
</evidence>
<reference evidence="6" key="1">
    <citation type="submission" date="2022-04" db="EMBL/GenBank/DDBJ databases">
        <title>Roseomonas acroporae sp. nov., isolated from coral Acropora digitifera.</title>
        <authorList>
            <person name="Sun H."/>
        </authorList>
    </citation>
    <scope>NUCLEOTIDE SEQUENCE</scope>
    <source>
        <strain evidence="6">NAR14</strain>
    </source>
</reference>
<evidence type="ECO:0000256" key="2">
    <source>
        <dbReference type="ARBA" id="ARBA00022630"/>
    </source>
</evidence>
<evidence type="ECO:0000313" key="6">
    <source>
        <dbReference type="EMBL" id="MCK8786091.1"/>
    </source>
</evidence>
<protein>
    <submittedName>
        <fullName evidence="6">FAD-dependent monooxygenase</fullName>
    </submittedName>
</protein>
<dbReference type="Gene3D" id="3.30.9.10">
    <property type="entry name" value="D-Amino Acid Oxidase, subunit A, domain 2"/>
    <property type="match status" value="1"/>
</dbReference>
<dbReference type="AlphaFoldDB" id="A0A9X1YGY2"/>